<gene>
    <name evidence="3" type="ORF">H8E19_01600</name>
</gene>
<name>A0A8J6MVG3_9DELT</name>
<sequence>MDLVIFEQNKPLVLEALGNGEFDYVESASEVFETEFFRFIKAKKILNKLAETYPTPRKKQEVPLWFYVASNLSMRLHGVHSFNAFPMIVRSGGLLNLLGPKGARKIVHPDNGDVTIACEGFNQKNHYDREAPCDQDFLRKLAKDTEAAALMNWLSSDVAEIFKSQGAFDKEGIFIGDASYLFVPDNPNYEGSVKLLFDESDHPVSKEAYKKMTDERKTRCQWRRCYKMVSLLHTNRSMDFFFFISLQVLPGNAHESPVLYEQVRQFVETVGKGVMKRLILDRGFLDGKSISTCKKDYGIDVLIPVRRNMDIYEDAMALFKLPDVAWVCSQEPAVETQNPPRPRPKAIVTREKKRQETIERLKQQEPLPEETIVKREEAAIGEFRSWSSCTVPLSVVANRETYADGHQKTWLLIDTKEVKDPSEVSKEYHLRTTIEERHRQLKCFIDLTKFTSRAFSMVVNQVVFIMLSYNLLQFYLLRRGRKELNNKTLHHIRQQLLPSDNHIIVYFKNYYGLFTPIEYTYIIASLEDKPRKKIVDKCRRLRREMKEVMTNPRPHL</sequence>
<protein>
    <submittedName>
        <fullName evidence="3">Transposase</fullName>
    </submittedName>
</protein>
<dbReference type="InterPro" id="IPR002559">
    <property type="entry name" value="Transposase_11"/>
</dbReference>
<organism evidence="3 4">
    <name type="scientific">Candidatus Desulfacyla euxinica</name>
    <dbReference type="NCBI Taxonomy" id="2841693"/>
    <lineage>
        <taxon>Bacteria</taxon>
        <taxon>Deltaproteobacteria</taxon>
        <taxon>Candidatus Desulfacyla</taxon>
    </lineage>
</organism>
<feature type="transmembrane region" description="Helical" evidence="1">
    <location>
        <begin position="454"/>
        <end position="477"/>
    </location>
</feature>
<dbReference type="GO" id="GO:0003677">
    <property type="term" value="F:DNA binding"/>
    <property type="evidence" value="ECO:0007669"/>
    <property type="project" value="InterPro"/>
</dbReference>
<keyword evidence="1" id="KW-0812">Transmembrane</keyword>
<keyword evidence="1" id="KW-0472">Membrane</keyword>
<keyword evidence="1" id="KW-1133">Transmembrane helix</keyword>
<dbReference type="GO" id="GO:0006313">
    <property type="term" value="P:DNA transposition"/>
    <property type="evidence" value="ECO:0007669"/>
    <property type="project" value="InterPro"/>
</dbReference>
<evidence type="ECO:0000313" key="4">
    <source>
        <dbReference type="Proteomes" id="UP000650524"/>
    </source>
</evidence>
<dbReference type="EMBL" id="JACNJD010000083">
    <property type="protein sequence ID" value="MBC8176072.1"/>
    <property type="molecule type" value="Genomic_DNA"/>
</dbReference>
<dbReference type="Proteomes" id="UP000650524">
    <property type="component" value="Unassembled WGS sequence"/>
</dbReference>
<comment type="caution">
    <text evidence="3">The sequence shown here is derived from an EMBL/GenBank/DDBJ whole genome shotgun (WGS) entry which is preliminary data.</text>
</comment>
<evidence type="ECO:0000313" key="3">
    <source>
        <dbReference type="EMBL" id="MBC8176072.1"/>
    </source>
</evidence>
<dbReference type="GO" id="GO:0004803">
    <property type="term" value="F:transposase activity"/>
    <property type="evidence" value="ECO:0007669"/>
    <property type="project" value="InterPro"/>
</dbReference>
<dbReference type="AlphaFoldDB" id="A0A8J6MVG3"/>
<evidence type="ECO:0000259" key="2">
    <source>
        <dbReference type="Pfam" id="PF01609"/>
    </source>
</evidence>
<dbReference type="Pfam" id="PF01609">
    <property type="entry name" value="DDE_Tnp_1"/>
    <property type="match status" value="1"/>
</dbReference>
<accession>A0A8J6MVG3</accession>
<reference evidence="3 4" key="1">
    <citation type="submission" date="2020-08" db="EMBL/GenBank/DDBJ databases">
        <title>Bridging the membrane lipid divide: bacteria of the FCB group superphylum have the potential to synthesize archaeal ether lipids.</title>
        <authorList>
            <person name="Villanueva L."/>
            <person name="Von Meijenfeldt F.A.B."/>
            <person name="Westbye A.B."/>
            <person name="Yadav S."/>
            <person name="Hopmans E.C."/>
            <person name="Dutilh B.E."/>
            <person name="Sinninghe Damste J.S."/>
        </authorList>
    </citation>
    <scope>NUCLEOTIDE SEQUENCE [LARGE SCALE GENOMIC DNA]</scope>
    <source>
        <strain evidence="3">NIOZ-UU27</strain>
    </source>
</reference>
<feature type="domain" description="Transposase IS4-like" evidence="2">
    <location>
        <begin position="195"/>
        <end position="471"/>
    </location>
</feature>
<dbReference type="SUPFAM" id="SSF53098">
    <property type="entry name" value="Ribonuclease H-like"/>
    <property type="match status" value="1"/>
</dbReference>
<dbReference type="InterPro" id="IPR012337">
    <property type="entry name" value="RNaseH-like_sf"/>
</dbReference>
<proteinExistence type="predicted"/>
<evidence type="ECO:0000256" key="1">
    <source>
        <dbReference type="SAM" id="Phobius"/>
    </source>
</evidence>